<gene>
    <name evidence="10" type="ORF">BU26DRAFT_11441</name>
</gene>
<dbReference type="RefSeq" id="XP_033690905.1">
    <property type="nucleotide sequence ID" value="XM_033819438.1"/>
</dbReference>
<evidence type="ECO:0000256" key="2">
    <source>
        <dbReference type="ARBA" id="ARBA00022679"/>
    </source>
</evidence>
<dbReference type="SUPFAM" id="SSF57850">
    <property type="entry name" value="RING/U-box"/>
    <property type="match status" value="1"/>
</dbReference>
<evidence type="ECO:0000256" key="8">
    <source>
        <dbReference type="SAM" id="MobiDB-lite"/>
    </source>
</evidence>
<dbReference type="CDD" id="cd20339">
    <property type="entry name" value="BRcat_RBR_RNF216"/>
    <property type="match status" value="1"/>
</dbReference>
<dbReference type="Pfam" id="PF26200">
    <property type="entry name" value="Rcat_RNF216"/>
    <property type="match status" value="1"/>
</dbReference>
<dbReference type="Proteomes" id="UP000800094">
    <property type="component" value="Unassembled WGS sequence"/>
</dbReference>
<feature type="domain" description="RING-type" evidence="9">
    <location>
        <begin position="298"/>
        <end position="515"/>
    </location>
</feature>
<keyword evidence="11" id="KW-1185">Reference proteome</keyword>
<feature type="region of interest" description="Disordered" evidence="8">
    <location>
        <begin position="264"/>
        <end position="287"/>
    </location>
</feature>
<dbReference type="InterPro" id="IPR047546">
    <property type="entry name" value="Rcat_RBR_RNF216"/>
</dbReference>
<keyword evidence="3" id="KW-0479">Metal-binding</keyword>
<dbReference type="OrthoDB" id="10009520at2759"/>
<evidence type="ECO:0000256" key="5">
    <source>
        <dbReference type="ARBA" id="ARBA00022771"/>
    </source>
</evidence>
<evidence type="ECO:0000313" key="11">
    <source>
        <dbReference type="Proteomes" id="UP000800094"/>
    </source>
</evidence>
<reference evidence="10" key="1">
    <citation type="journal article" date="2020" name="Stud. Mycol.">
        <title>101 Dothideomycetes genomes: a test case for predicting lifestyles and emergence of pathogens.</title>
        <authorList>
            <person name="Haridas S."/>
            <person name="Albert R."/>
            <person name="Binder M."/>
            <person name="Bloem J."/>
            <person name="Labutti K."/>
            <person name="Salamov A."/>
            <person name="Andreopoulos B."/>
            <person name="Baker S."/>
            <person name="Barry K."/>
            <person name="Bills G."/>
            <person name="Bluhm B."/>
            <person name="Cannon C."/>
            <person name="Castanera R."/>
            <person name="Culley D."/>
            <person name="Daum C."/>
            <person name="Ezra D."/>
            <person name="Gonzalez J."/>
            <person name="Henrissat B."/>
            <person name="Kuo A."/>
            <person name="Liang C."/>
            <person name="Lipzen A."/>
            <person name="Lutzoni F."/>
            <person name="Magnuson J."/>
            <person name="Mondo S."/>
            <person name="Nolan M."/>
            <person name="Ohm R."/>
            <person name="Pangilinan J."/>
            <person name="Park H.-J."/>
            <person name="Ramirez L."/>
            <person name="Alfaro M."/>
            <person name="Sun H."/>
            <person name="Tritt A."/>
            <person name="Yoshinaga Y."/>
            <person name="Zwiers L.-H."/>
            <person name="Turgeon B."/>
            <person name="Goodwin S."/>
            <person name="Spatafora J."/>
            <person name="Crous P."/>
            <person name="Grigoriev I."/>
        </authorList>
    </citation>
    <scope>NUCLEOTIDE SEQUENCE</scope>
    <source>
        <strain evidence="10">CBS 122368</strain>
    </source>
</reference>
<dbReference type="GO" id="GO:0008270">
    <property type="term" value="F:zinc ion binding"/>
    <property type="evidence" value="ECO:0007669"/>
    <property type="project" value="UniProtKB-KW"/>
</dbReference>
<feature type="compositionally biased region" description="Low complexity" evidence="8">
    <location>
        <begin position="708"/>
        <end position="717"/>
    </location>
</feature>
<dbReference type="EMBL" id="ML987189">
    <property type="protein sequence ID" value="KAF2255901.1"/>
    <property type="molecule type" value="Genomic_DNA"/>
</dbReference>
<dbReference type="InterPro" id="IPR044066">
    <property type="entry name" value="TRIAD_supradom"/>
</dbReference>
<evidence type="ECO:0000256" key="4">
    <source>
        <dbReference type="ARBA" id="ARBA00022737"/>
    </source>
</evidence>
<protein>
    <recommendedName>
        <fullName evidence="9">RING-type domain-containing protein</fullName>
    </recommendedName>
</protein>
<keyword evidence="7" id="KW-0862">Zinc</keyword>
<evidence type="ECO:0000256" key="6">
    <source>
        <dbReference type="ARBA" id="ARBA00022786"/>
    </source>
</evidence>
<evidence type="ECO:0000256" key="7">
    <source>
        <dbReference type="ARBA" id="ARBA00022833"/>
    </source>
</evidence>
<dbReference type="AlphaFoldDB" id="A0A6A6IZ85"/>
<dbReference type="GO" id="GO:0016740">
    <property type="term" value="F:transferase activity"/>
    <property type="evidence" value="ECO:0007669"/>
    <property type="project" value="UniProtKB-KW"/>
</dbReference>
<keyword evidence="2" id="KW-0808">Transferase</keyword>
<proteinExistence type="predicted"/>
<dbReference type="PANTHER" id="PTHR22770:SF47">
    <property type="entry name" value="E3 UBIQUITIN-PROTEIN LIGASE RNF216"/>
    <property type="match status" value="1"/>
</dbReference>
<dbReference type="InterPro" id="IPR047545">
    <property type="entry name" value="BRcat_RBR_RNF216"/>
</dbReference>
<keyword evidence="6" id="KW-0833">Ubl conjugation pathway</keyword>
<dbReference type="CDD" id="cd20353">
    <property type="entry name" value="Rcat_RBR_RNF216"/>
    <property type="match status" value="1"/>
</dbReference>
<organism evidence="10 11">
    <name type="scientific">Trematosphaeria pertusa</name>
    <dbReference type="NCBI Taxonomy" id="390896"/>
    <lineage>
        <taxon>Eukaryota</taxon>
        <taxon>Fungi</taxon>
        <taxon>Dikarya</taxon>
        <taxon>Ascomycota</taxon>
        <taxon>Pezizomycotina</taxon>
        <taxon>Dothideomycetes</taxon>
        <taxon>Pleosporomycetidae</taxon>
        <taxon>Pleosporales</taxon>
        <taxon>Massarineae</taxon>
        <taxon>Trematosphaeriaceae</taxon>
        <taxon>Trematosphaeria</taxon>
    </lineage>
</organism>
<evidence type="ECO:0000313" key="10">
    <source>
        <dbReference type="EMBL" id="KAF2255901.1"/>
    </source>
</evidence>
<evidence type="ECO:0000259" key="9">
    <source>
        <dbReference type="PROSITE" id="PS51873"/>
    </source>
</evidence>
<dbReference type="PANTHER" id="PTHR22770">
    <property type="entry name" value="UBIQUITIN CONJUGATING ENZYME 7 INTERACTING PROTEIN-RELATED"/>
    <property type="match status" value="1"/>
</dbReference>
<evidence type="ECO:0000256" key="3">
    <source>
        <dbReference type="ARBA" id="ARBA00022723"/>
    </source>
</evidence>
<comment type="pathway">
    <text evidence="1">Protein modification; protein ubiquitination.</text>
</comment>
<feature type="region of interest" description="Disordered" evidence="8">
    <location>
        <begin position="676"/>
        <end position="738"/>
    </location>
</feature>
<sequence length="738" mass="82889">MDRGALRYHGEVIDLLSDDDDADFMEYHDAFDAIPGADDFAHNFLDLDDSDDLDDPNVIDLTAFADIPDIDVPAGPNLGGGPSRAAQDVDLMDSELITEAACLQMVLDVLPDISVDHVLNLIKEKTQDHTRTPTECQQIISQLLDGGAYPKEQDEMNSRKRKRDDHDDLSEFENGQQETDLPDYQPNALELLKDEFLDVPVRHLENVLREHKTLFKAYGIVEEQLRDYRNVANSFTKIRKARPKRGTLFVMVERGSSLVKELRAAKKKSENDDAKRRKAEDAARAEEDNLRQAQLRGEMGECLCCFDDVPINRMTSCDGDTVHFFCIPCAKKYVEGEMGMGRCRPVCFADADCGGIFTRKQLQEFLGDKSFDRLEHMQQQQDLAAAGLEFLSECPFCDYKAECPPIDEDKEFRCLNPKCRKTSCRLCQKETHIPLNCEEAKKDEQITVRHIVEEAMSAALIRQCNRCKHPFVKEEGCNKMTCTHCRNVQCYVCSQDVRDYQHFNDGRGRGCPLHDNVEARHKEEVNNAATEAMAKVRAENPEISEADLMVQVSDRVKQAEQARLGRAEVVNAAFPHHMAGGVLMPGRMARAPPPPPNLALAAQYVPAQPFHVVPLANLPYPYQLLYRQPDVHFHAHLHPHHYHPHPPLDFFGAVPMGYEPQPLVGNRFQAVFDWLGGRGQNAPQQPGLQPVPPPANLLDMGAHLPMRPVAAPAANADPPAPVPAPNAQRRGAYQHQPD</sequence>
<keyword evidence="4" id="KW-0677">Repeat</keyword>
<evidence type="ECO:0000256" key="1">
    <source>
        <dbReference type="ARBA" id="ARBA00004906"/>
    </source>
</evidence>
<name>A0A6A6IZ85_9PLEO</name>
<dbReference type="PROSITE" id="PS51873">
    <property type="entry name" value="TRIAD"/>
    <property type="match status" value="1"/>
</dbReference>
<keyword evidence="5" id="KW-0863">Zinc-finger</keyword>
<dbReference type="Gene3D" id="1.20.120.1750">
    <property type="match status" value="1"/>
</dbReference>
<accession>A0A6A6IZ85</accession>
<dbReference type="InterPro" id="IPR051628">
    <property type="entry name" value="LUBAC_E3_Ligases"/>
</dbReference>
<dbReference type="GeneID" id="54572768"/>
<feature type="region of interest" description="Disordered" evidence="8">
    <location>
        <begin position="147"/>
        <end position="183"/>
    </location>
</feature>